<dbReference type="EMBL" id="CP017241">
    <property type="protein sequence ID" value="APO76116.1"/>
    <property type="molecule type" value="Genomic_DNA"/>
</dbReference>
<name>A0A1L5P7L9_RHIET</name>
<dbReference type="AlphaFoldDB" id="A0A1L5P7L9"/>
<evidence type="ECO:0000259" key="1">
    <source>
        <dbReference type="Pfam" id="PF14301"/>
    </source>
</evidence>
<reference evidence="2 3" key="1">
    <citation type="submission" date="2016-09" db="EMBL/GenBank/DDBJ databases">
        <title>The complete genome sequences of Rhizobium gallicum, symbiovars gallicum and phaseoli, symbionts associated to common bean (Phaseolus vulgaris).</title>
        <authorList>
            <person name="Bustos P."/>
            <person name="Santamaria R.I."/>
            <person name="Perez-Carrascal O.M."/>
            <person name="Juarez S."/>
            <person name="Lozano L."/>
            <person name="Martinez-Flores I."/>
            <person name="Martinez-Romero E."/>
            <person name="Cevallos M."/>
            <person name="Romero D."/>
            <person name="Davila G."/>
            <person name="Gonzalez V."/>
        </authorList>
    </citation>
    <scope>NUCLEOTIDE SEQUENCE [LARGE SCALE GENOMIC DNA]</scope>
    <source>
        <strain evidence="2 3">8C-3</strain>
    </source>
</reference>
<evidence type="ECO:0000313" key="2">
    <source>
        <dbReference type="EMBL" id="APO76116.1"/>
    </source>
</evidence>
<sequence length="187" mass="20606">MEYRNPVFSRADEGAIDMEIEHPVHGWIPFTALPNDVEEHGRELFAAAVATGNVAPYAPPVLPPPTSEGVDAERDRRITAGFIFNGFAFQSRPEDRENIMGASTAALAAMVNGAQPGDYRWHGEDSDFRWIDANNVMHPMDAQTVFAFGKAAMSHKQAHIFAARALKDMSPIPADYADDQHWLSQVA</sequence>
<dbReference type="Proteomes" id="UP000185109">
    <property type="component" value="Chromosome"/>
</dbReference>
<protein>
    <recommendedName>
        <fullName evidence="1">DUF4376 domain-containing protein</fullName>
    </recommendedName>
</protein>
<organism evidence="2 3">
    <name type="scientific">Rhizobium etli 8C-3</name>
    <dbReference type="NCBI Taxonomy" id="538025"/>
    <lineage>
        <taxon>Bacteria</taxon>
        <taxon>Pseudomonadati</taxon>
        <taxon>Pseudomonadota</taxon>
        <taxon>Alphaproteobacteria</taxon>
        <taxon>Hyphomicrobiales</taxon>
        <taxon>Rhizobiaceae</taxon>
        <taxon>Rhizobium/Agrobacterium group</taxon>
        <taxon>Rhizobium</taxon>
    </lineage>
</organism>
<dbReference type="InterPro" id="IPR025484">
    <property type="entry name" value="DUF4376"/>
</dbReference>
<dbReference type="RefSeq" id="WP_074062354.1">
    <property type="nucleotide sequence ID" value="NZ_CP017241.1"/>
</dbReference>
<dbReference type="Pfam" id="PF14301">
    <property type="entry name" value="DUF4376"/>
    <property type="match status" value="1"/>
</dbReference>
<evidence type="ECO:0000313" key="3">
    <source>
        <dbReference type="Proteomes" id="UP000185109"/>
    </source>
</evidence>
<gene>
    <name evidence="2" type="ORF">AM571_CH03322</name>
</gene>
<feature type="domain" description="DUF4376" evidence="1">
    <location>
        <begin position="69"/>
        <end position="169"/>
    </location>
</feature>
<proteinExistence type="predicted"/>
<accession>A0A1L5P7L9</accession>